<feature type="compositionally biased region" description="Basic and acidic residues" evidence="1">
    <location>
        <begin position="353"/>
        <end position="365"/>
    </location>
</feature>
<keyword evidence="3" id="KW-1185">Reference proteome</keyword>
<evidence type="ECO:0000256" key="1">
    <source>
        <dbReference type="SAM" id="MobiDB-lite"/>
    </source>
</evidence>
<comment type="caution">
    <text evidence="2">The sequence shown here is derived from an EMBL/GenBank/DDBJ whole genome shotgun (WGS) entry which is preliminary data.</text>
</comment>
<gene>
    <name evidence="2" type="ORF">BGZ80_005289</name>
</gene>
<sequence length="566" mass="62766">MGDGIVNQSMKEDLENWITALGLAPNVPLNVVGYFGRCKGLSMFERIHPTNDSDADIMYDDDLIPVYHDGSRDFFENEQEQNSHHSGWAMGVNDRRTTGDIHVYIDRSKNTLMLQHAYLHDTQDMLSVCLESEAVTKDHTSPDMNIDPKIVSVLLALSTVKRQIMQELDRFMNVCWDRVGVQAPDHQRQNSEQSGRGANSMNGVFTPGKCVPVLVFVIERVPVMAPWHDSGASENQIVEQLRQQVLKKSIDALQTRLRYIFRASKLIQSIDPPAGVFDARQLFVLPSPSNTPFVHVIPFFTGQLDLPQRTSVSSYSSSNGVLDPAEEVLRQKMKFGSKKHGYKTNAKSPLSRNQREKKWAARPSDDTPVTTDSPTLRGIYDSVVKLRDQPLDRGAWGPGNSRMDDMAKGDNLSSTLSLGSLYLDYTGPLLRQFVDGWLKNVTSPGGYGSVVGKRNAGNVEQWIAGCLGVCESLGINSLATPEFNKHQHHEDIEDTNVTLATQVQGSTEDHAISTKLSKMSIGGGGNSGGGHGRRSGNGKKYSQRCVNMVQKKIQDYILTDDVMEEL</sequence>
<evidence type="ECO:0000313" key="2">
    <source>
        <dbReference type="EMBL" id="KAG0006455.1"/>
    </source>
</evidence>
<feature type="compositionally biased region" description="Gly residues" evidence="1">
    <location>
        <begin position="521"/>
        <end position="530"/>
    </location>
</feature>
<feature type="region of interest" description="Disordered" evidence="1">
    <location>
        <begin position="518"/>
        <end position="540"/>
    </location>
</feature>
<evidence type="ECO:0000313" key="3">
    <source>
        <dbReference type="Proteomes" id="UP000703661"/>
    </source>
</evidence>
<name>A0A9P6MK75_9FUNG</name>
<proteinExistence type="predicted"/>
<protein>
    <submittedName>
        <fullName evidence="2">Uncharacterized protein</fullName>
    </submittedName>
</protein>
<reference evidence="2" key="1">
    <citation type="journal article" date="2020" name="Fungal Divers.">
        <title>Resolving the Mortierellaceae phylogeny through synthesis of multi-gene phylogenetics and phylogenomics.</title>
        <authorList>
            <person name="Vandepol N."/>
            <person name="Liber J."/>
            <person name="Desiro A."/>
            <person name="Na H."/>
            <person name="Kennedy M."/>
            <person name="Barry K."/>
            <person name="Grigoriev I.V."/>
            <person name="Miller A.N."/>
            <person name="O'Donnell K."/>
            <person name="Stajich J.E."/>
            <person name="Bonito G."/>
        </authorList>
    </citation>
    <scope>NUCLEOTIDE SEQUENCE</scope>
    <source>
        <strain evidence="2">NRRL 2769</strain>
    </source>
</reference>
<organism evidence="2 3">
    <name type="scientific">Entomortierella chlamydospora</name>
    <dbReference type="NCBI Taxonomy" id="101097"/>
    <lineage>
        <taxon>Eukaryota</taxon>
        <taxon>Fungi</taxon>
        <taxon>Fungi incertae sedis</taxon>
        <taxon>Mucoromycota</taxon>
        <taxon>Mortierellomycotina</taxon>
        <taxon>Mortierellomycetes</taxon>
        <taxon>Mortierellales</taxon>
        <taxon>Mortierellaceae</taxon>
        <taxon>Entomortierella</taxon>
    </lineage>
</organism>
<dbReference type="Proteomes" id="UP000703661">
    <property type="component" value="Unassembled WGS sequence"/>
</dbReference>
<dbReference type="AlphaFoldDB" id="A0A9P6MK75"/>
<accession>A0A9P6MK75</accession>
<dbReference type="EMBL" id="JAAAID010002611">
    <property type="protein sequence ID" value="KAG0006455.1"/>
    <property type="molecule type" value="Genomic_DNA"/>
</dbReference>
<feature type="region of interest" description="Disordered" evidence="1">
    <location>
        <begin position="338"/>
        <end position="374"/>
    </location>
</feature>